<reference evidence="2 3" key="1">
    <citation type="submission" date="2016-10" db="EMBL/GenBank/DDBJ databases">
        <authorList>
            <person name="de Groot N.N."/>
        </authorList>
    </citation>
    <scope>NUCLEOTIDE SEQUENCE [LARGE SCALE GENOMIC DNA]</scope>
    <source>
        <strain evidence="2 3">YAD2003</strain>
    </source>
</reference>
<feature type="region of interest" description="Disordered" evidence="1">
    <location>
        <begin position="17"/>
        <end position="40"/>
    </location>
</feature>
<evidence type="ECO:0000313" key="2">
    <source>
        <dbReference type="EMBL" id="SEH36505.1"/>
    </source>
</evidence>
<protein>
    <recommendedName>
        <fullName evidence="4">Lasso peptide</fullName>
    </recommendedName>
</protein>
<sequence>MNKSEYTSPKMEIIEFETDDVITTSPAGSDVGGSNGTNDF</sequence>
<organism evidence="2 3">
    <name type="scientific">Ruminococcus flavefaciens</name>
    <dbReference type="NCBI Taxonomy" id="1265"/>
    <lineage>
        <taxon>Bacteria</taxon>
        <taxon>Bacillati</taxon>
        <taxon>Bacillota</taxon>
        <taxon>Clostridia</taxon>
        <taxon>Eubacteriales</taxon>
        <taxon>Oscillospiraceae</taxon>
        <taxon>Ruminococcus</taxon>
    </lineage>
</organism>
<proteinExistence type="predicted"/>
<dbReference type="RefSeq" id="WP_278289791.1">
    <property type="nucleotide sequence ID" value="NZ_FNWV01000001.1"/>
</dbReference>
<gene>
    <name evidence="2" type="ORF">SAMN02910265_00004</name>
</gene>
<dbReference type="Proteomes" id="UP000183190">
    <property type="component" value="Unassembled WGS sequence"/>
</dbReference>
<dbReference type="AlphaFoldDB" id="A0A1H6HQN1"/>
<evidence type="ECO:0000256" key="1">
    <source>
        <dbReference type="SAM" id="MobiDB-lite"/>
    </source>
</evidence>
<feature type="compositionally biased region" description="Gly residues" evidence="1">
    <location>
        <begin position="30"/>
        <end position="40"/>
    </location>
</feature>
<evidence type="ECO:0000313" key="3">
    <source>
        <dbReference type="Proteomes" id="UP000183190"/>
    </source>
</evidence>
<accession>A0A1H6HQN1</accession>
<name>A0A1H6HQN1_RUMFL</name>
<evidence type="ECO:0008006" key="4">
    <source>
        <dbReference type="Google" id="ProtNLM"/>
    </source>
</evidence>
<dbReference type="EMBL" id="FNWV01000001">
    <property type="protein sequence ID" value="SEH36505.1"/>
    <property type="molecule type" value="Genomic_DNA"/>
</dbReference>